<evidence type="ECO:0000256" key="2">
    <source>
        <dbReference type="ARBA" id="ARBA00007362"/>
    </source>
</evidence>
<evidence type="ECO:0000313" key="9">
    <source>
        <dbReference type="Proteomes" id="UP000824267"/>
    </source>
</evidence>
<feature type="domain" description="EamA" evidence="7">
    <location>
        <begin position="8"/>
        <end position="140"/>
    </location>
</feature>
<dbReference type="Proteomes" id="UP000824267">
    <property type="component" value="Unassembled WGS sequence"/>
</dbReference>
<dbReference type="EMBL" id="DXGG01000068">
    <property type="protein sequence ID" value="HIW87020.1"/>
    <property type="molecule type" value="Genomic_DNA"/>
</dbReference>
<name>A0A9D1RGG9_9BACT</name>
<dbReference type="InterPro" id="IPR050638">
    <property type="entry name" value="AA-Vitamin_Transporters"/>
</dbReference>
<comment type="subcellular location">
    <subcellularLocation>
        <location evidence="1">Membrane</location>
        <topology evidence="1">Multi-pass membrane protein</topology>
    </subcellularLocation>
</comment>
<feature type="transmembrane region" description="Helical" evidence="6">
    <location>
        <begin position="40"/>
        <end position="58"/>
    </location>
</feature>
<gene>
    <name evidence="8" type="ORF">IAC47_01935</name>
</gene>
<evidence type="ECO:0000256" key="5">
    <source>
        <dbReference type="ARBA" id="ARBA00023136"/>
    </source>
</evidence>
<evidence type="ECO:0000313" key="8">
    <source>
        <dbReference type="EMBL" id="HIW87020.1"/>
    </source>
</evidence>
<keyword evidence="5 6" id="KW-0472">Membrane</keyword>
<keyword evidence="4 6" id="KW-1133">Transmembrane helix</keyword>
<dbReference type="PANTHER" id="PTHR32322:SF2">
    <property type="entry name" value="EAMA DOMAIN-CONTAINING PROTEIN"/>
    <property type="match status" value="1"/>
</dbReference>
<evidence type="ECO:0000256" key="1">
    <source>
        <dbReference type="ARBA" id="ARBA00004141"/>
    </source>
</evidence>
<feature type="transmembrane region" description="Helical" evidence="6">
    <location>
        <begin position="276"/>
        <end position="299"/>
    </location>
</feature>
<feature type="transmembrane region" description="Helical" evidence="6">
    <location>
        <begin position="245"/>
        <end position="264"/>
    </location>
</feature>
<organism evidence="8 9">
    <name type="scientific">Candidatus Onthomorpha intestinigallinarum</name>
    <dbReference type="NCBI Taxonomy" id="2840880"/>
    <lineage>
        <taxon>Bacteria</taxon>
        <taxon>Pseudomonadati</taxon>
        <taxon>Bacteroidota</taxon>
        <taxon>Bacteroidia</taxon>
        <taxon>Bacteroidales</taxon>
        <taxon>Candidatus Onthomorpha</taxon>
    </lineage>
</organism>
<dbReference type="SUPFAM" id="SSF103481">
    <property type="entry name" value="Multidrug resistance efflux transporter EmrE"/>
    <property type="match status" value="2"/>
</dbReference>
<dbReference type="InterPro" id="IPR000620">
    <property type="entry name" value="EamA_dom"/>
</dbReference>
<dbReference type="AlphaFoldDB" id="A0A9D1RGG9"/>
<reference evidence="8" key="1">
    <citation type="journal article" date="2021" name="PeerJ">
        <title>Extensive microbial diversity within the chicken gut microbiome revealed by metagenomics and culture.</title>
        <authorList>
            <person name="Gilroy R."/>
            <person name="Ravi A."/>
            <person name="Getino M."/>
            <person name="Pursley I."/>
            <person name="Horton D.L."/>
            <person name="Alikhan N.F."/>
            <person name="Baker D."/>
            <person name="Gharbi K."/>
            <person name="Hall N."/>
            <person name="Watson M."/>
            <person name="Adriaenssens E.M."/>
            <person name="Foster-Nyarko E."/>
            <person name="Jarju S."/>
            <person name="Secka A."/>
            <person name="Antonio M."/>
            <person name="Oren A."/>
            <person name="Chaudhuri R.R."/>
            <person name="La Ragione R."/>
            <person name="Hildebrand F."/>
            <person name="Pallen M.J."/>
        </authorList>
    </citation>
    <scope>NUCLEOTIDE SEQUENCE</scope>
    <source>
        <strain evidence="8">Gambia16-930</strain>
    </source>
</reference>
<evidence type="ECO:0000256" key="4">
    <source>
        <dbReference type="ARBA" id="ARBA00022989"/>
    </source>
</evidence>
<feature type="transmembrane region" description="Helical" evidence="6">
    <location>
        <begin position="153"/>
        <end position="172"/>
    </location>
</feature>
<feature type="transmembrane region" description="Helical" evidence="6">
    <location>
        <begin position="9"/>
        <end position="28"/>
    </location>
</feature>
<feature type="transmembrane region" description="Helical" evidence="6">
    <location>
        <begin position="122"/>
        <end position="141"/>
    </location>
</feature>
<evidence type="ECO:0000256" key="3">
    <source>
        <dbReference type="ARBA" id="ARBA00022692"/>
    </source>
</evidence>
<dbReference type="InterPro" id="IPR037185">
    <property type="entry name" value="EmrE-like"/>
</dbReference>
<accession>A0A9D1RGG9</accession>
<comment type="similarity">
    <text evidence="2">Belongs to the EamA transporter family.</text>
</comment>
<feature type="transmembrane region" description="Helical" evidence="6">
    <location>
        <begin position="212"/>
        <end position="233"/>
    </location>
</feature>
<comment type="caution">
    <text evidence="8">The sequence shown here is derived from an EMBL/GenBank/DDBJ whole genome shotgun (WGS) entry which is preliminary data.</text>
</comment>
<sequence>MTASIKTRGYILGIIAAATYGMNPLFTLPLYKDGLDPNSVLFFRYLFSIPILAAMVKLRGRNFKLQKKEIMPLGIMGILAALSSLTLFTSYNYMDAGIASTILFVYPIMVALIMASFFKEKITIQTTLCIILALSGIGILYKGDGGTTLSLTGIGYVMASALSYAIYIVGVNRPALKQIATVKLTFYAITFGFVVFVFGTDFCTDIKVPTKWYLWFNFVALAALPTVISFMCTTVAAQYIGSTKTAILGALEPVTAVIFGVTLFGEQLTSRIVGGIIMIIIAVTLVIAGGEITTQLLRFRKLFPKISRKK</sequence>
<reference evidence="8" key="2">
    <citation type="submission" date="2021-04" db="EMBL/GenBank/DDBJ databases">
        <authorList>
            <person name="Gilroy R."/>
        </authorList>
    </citation>
    <scope>NUCLEOTIDE SEQUENCE</scope>
    <source>
        <strain evidence="8">Gambia16-930</strain>
    </source>
</reference>
<proteinExistence type="inferred from homology"/>
<feature type="transmembrane region" description="Helical" evidence="6">
    <location>
        <begin position="70"/>
        <end position="91"/>
    </location>
</feature>
<dbReference type="GO" id="GO:0016020">
    <property type="term" value="C:membrane"/>
    <property type="evidence" value="ECO:0007669"/>
    <property type="project" value="UniProtKB-SubCell"/>
</dbReference>
<dbReference type="PANTHER" id="PTHR32322">
    <property type="entry name" value="INNER MEMBRANE TRANSPORTER"/>
    <property type="match status" value="1"/>
</dbReference>
<feature type="transmembrane region" description="Helical" evidence="6">
    <location>
        <begin position="97"/>
        <end position="115"/>
    </location>
</feature>
<dbReference type="Gene3D" id="1.10.3730.20">
    <property type="match status" value="1"/>
</dbReference>
<evidence type="ECO:0000256" key="6">
    <source>
        <dbReference type="SAM" id="Phobius"/>
    </source>
</evidence>
<evidence type="ECO:0000259" key="7">
    <source>
        <dbReference type="Pfam" id="PF00892"/>
    </source>
</evidence>
<feature type="domain" description="EamA" evidence="7">
    <location>
        <begin position="152"/>
        <end position="287"/>
    </location>
</feature>
<dbReference type="Pfam" id="PF00892">
    <property type="entry name" value="EamA"/>
    <property type="match status" value="2"/>
</dbReference>
<keyword evidence="3 6" id="KW-0812">Transmembrane</keyword>
<feature type="transmembrane region" description="Helical" evidence="6">
    <location>
        <begin position="184"/>
        <end position="200"/>
    </location>
</feature>
<protein>
    <submittedName>
        <fullName evidence="8">DMT family transporter</fullName>
    </submittedName>
</protein>